<dbReference type="RefSeq" id="WP_307215708.1">
    <property type="nucleotide sequence ID" value="NZ_JAUSTI010000005.1"/>
</dbReference>
<evidence type="ECO:0000256" key="1">
    <source>
        <dbReference type="SAM" id="Phobius"/>
    </source>
</evidence>
<dbReference type="EMBL" id="JAUSTI010000005">
    <property type="protein sequence ID" value="MDQ0170847.1"/>
    <property type="molecule type" value="Genomic_DNA"/>
</dbReference>
<feature type="transmembrane region" description="Helical" evidence="1">
    <location>
        <begin position="21"/>
        <end position="42"/>
    </location>
</feature>
<feature type="domain" description="Microcin J25-processing protein McjB C-terminal" evidence="2">
    <location>
        <begin position="55"/>
        <end position="145"/>
    </location>
</feature>
<accession>A0ABT9WC82</accession>
<organism evidence="3 4">
    <name type="scientific">Paenibacillus tundrae</name>
    <dbReference type="NCBI Taxonomy" id="528187"/>
    <lineage>
        <taxon>Bacteria</taxon>
        <taxon>Bacillati</taxon>
        <taxon>Bacillota</taxon>
        <taxon>Bacilli</taxon>
        <taxon>Bacillales</taxon>
        <taxon>Paenibacillaceae</taxon>
        <taxon>Paenibacillus</taxon>
    </lineage>
</organism>
<evidence type="ECO:0000313" key="3">
    <source>
        <dbReference type="EMBL" id="MDQ0170847.1"/>
    </source>
</evidence>
<evidence type="ECO:0000313" key="4">
    <source>
        <dbReference type="Proteomes" id="UP001233836"/>
    </source>
</evidence>
<keyword evidence="1" id="KW-0812">Transmembrane</keyword>
<name>A0ABT9WC82_9BACL</name>
<dbReference type="InterPro" id="IPR032708">
    <property type="entry name" value="McjB_C"/>
</dbReference>
<proteinExistence type="predicted"/>
<comment type="caution">
    <text evidence="3">The sequence shown here is derived from an EMBL/GenBank/DDBJ whole genome shotgun (WGS) entry which is preliminary data.</text>
</comment>
<protein>
    <recommendedName>
        <fullName evidence="2">Microcin J25-processing protein McjB C-terminal domain-containing protein</fullName>
    </recommendedName>
</protein>
<keyword evidence="4" id="KW-1185">Reference proteome</keyword>
<keyword evidence="1" id="KW-0472">Membrane</keyword>
<keyword evidence="1" id="KW-1133">Transmembrane helix</keyword>
<reference evidence="3 4" key="1">
    <citation type="submission" date="2023-07" db="EMBL/GenBank/DDBJ databases">
        <title>Sorghum-associated microbial communities from plants grown in Nebraska, USA.</title>
        <authorList>
            <person name="Schachtman D."/>
        </authorList>
    </citation>
    <scope>NUCLEOTIDE SEQUENCE [LARGE SCALE GENOMIC DNA]</scope>
    <source>
        <strain evidence="3 4">DS1314</strain>
    </source>
</reference>
<evidence type="ECO:0000259" key="2">
    <source>
        <dbReference type="Pfam" id="PF13471"/>
    </source>
</evidence>
<dbReference type="Pfam" id="PF13471">
    <property type="entry name" value="Transglut_core3"/>
    <property type="match status" value="1"/>
</dbReference>
<dbReference type="Proteomes" id="UP001233836">
    <property type="component" value="Unassembled WGS sequence"/>
</dbReference>
<gene>
    <name evidence="3" type="ORF">J2T19_002295</name>
</gene>
<sequence>MFRKMVRKIKAYFSLTRTLRLMLWEAFFYLGLARILKAMPFAKIAPGLGIPMHETPMTGLNRSQIVTLRNVSKAIMLASKITPWQSRCLVMAIAAMRMLERRNISSTLYMGTARNKEGQMMAHAWLRSGKLIVTGADTMDQYTVVGVFGKQCSEKGSGEIVYES</sequence>
<dbReference type="NCBIfam" id="NF033537">
    <property type="entry name" value="lasso_biosyn_B2"/>
    <property type="match status" value="1"/>
</dbReference>
<dbReference type="InterPro" id="IPR053521">
    <property type="entry name" value="McjB-like"/>
</dbReference>